<keyword evidence="11" id="KW-1185">Reference proteome</keyword>
<evidence type="ECO:0000313" key="10">
    <source>
        <dbReference type="EMBL" id="ARS91759.1"/>
    </source>
</evidence>
<dbReference type="GO" id="GO:0016020">
    <property type="term" value="C:membrane"/>
    <property type="evidence" value="ECO:0007669"/>
    <property type="project" value="UniProtKB-SubCell"/>
</dbReference>
<keyword evidence="5 9" id="KW-0592">Phosphate transport</keyword>
<keyword evidence="8 9" id="KW-0472">Membrane</keyword>
<dbReference type="Pfam" id="PF01384">
    <property type="entry name" value="PHO4"/>
    <property type="match status" value="1"/>
</dbReference>
<evidence type="ECO:0000256" key="8">
    <source>
        <dbReference type="ARBA" id="ARBA00023136"/>
    </source>
</evidence>
<evidence type="ECO:0000256" key="5">
    <source>
        <dbReference type="ARBA" id="ARBA00022592"/>
    </source>
</evidence>
<evidence type="ECO:0000256" key="3">
    <source>
        <dbReference type="ARBA" id="ARBA00009916"/>
    </source>
</evidence>
<sequence>MTEVLLIVGILVAVFVGYNIGGATTGVSFGPAVGAQVLSTLGAAVLMSIFFFLGGWLIGPAVVETLGEDLIAEEGFMTLETGIAILFFIGFALFFGNLFGVPASTSMTAVGAIAGLGLATGTLNWATMGEVVSWWVVAPIVAFWISGVIGRYFYPTINEWVAISRRETHLWVVDRSGTFPRVSAADGTDRRELTGSLIVVAIGCYMAFSSGASNVANAVAPLVGSGALEFEAGVLATFSNMEWGVIIAGVAVTIGAFTIARRTLETMGNDITNLPLTAAVVVMTVSATIVTVLSAIGIPVQLVIVATMSIIGLGWGRATRTTTVSDAVRGREEAAVSVGALTAEKEGETVPEIGEEEPTDIPRASQLFDPSTTARVILIQNFVPVLATIGAYLTFRFVPVFGF</sequence>
<feature type="transmembrane region" description="Helical" evidence="9">
    <location>
        <begin position="243"/>
        <end position="260"/>
    </location>
</feature>
<dbReference type="EMBL" id="CP019893">
    <property type="protein sequence ID" value="ARS91759.1"/>
    <property type="molecule type" value="Genomic_DNA"/>
</dbReference>
<comment type="function">
    <text evidence="1">Potential transporter for phosphate.</text>
</comment>
<dbReference type="PANTHER" id="PTHR11101:SF80">
    <property type="entry name" value="PHOSPHATE TRANSPORTER"/>
    <property type="match status" value="1"/>
</dbReference>
<proteinExistence type="inferred from homology"/>
<organism evidence="10 11">
    <name type="scientific">Natrarchaeobaculum aegyptiacum</name>
    <dbReference type="NCBI Taxonomy" id="745377"/>
    <lineage>
        <taxon>Archaea</taxon>
        <taxon>Methanobacteriati</taxon>
        <taxon>Methanobacteriota</taxon>
        <taxon>Stenosarchaea group</taxon>
        <taxon>Halobacteria</taxon>
        <taxon>Halobacteriales</taxon>
        <taxon>Natrialbaceae</taxon>
        <taxon>Natrarchaeobaculum</taxon>
    </lineage>
</organism>
<evidence type="ECO:0000256" key="9">
    <source>
        <dbReference type="RuleBase" id="RU363058"/>
    </source>
</evidence>
<dbReference type="GeneID" id="32894190"/>
<name>A0A2Z2HWL9_9EURY</name>
<dbReference type="OrthoDB" id="101311at2157"/>
<evidence type="ECO:0000256" key="2">
    <source>
        <dbReference type="ARBA" id="ARBA00004141"/>
    </source>
</evidence>
<keyword evidence="7 9" id="KW-1133">Transmembrane helix</keyword>
<feature type="transmembrane region" description="Helical" evidence="9">
    <location>
        <begin position="41"/>
        <end position="63"/>
    </location>
</feature>
<dbReference type="RefSeq" id="WP_086890110.1">
    <property type="nucleotide sequence ID" value="NZ_CP019893.1"/>
</dbReference>
<gene>
    <name evidence="10" type="ORF">B1756_08880</name>
</gene>
<keyword evidence="6 9" id="KW-0812">Transmembrane</keyword>
<dbReference type="InterPro" id="IPR001204">
    <property type="entry name" value="Phos_transporter"/>
</dbReference>
<dbReference type="GO" id="GO:0035435">
    <property type="term" value="P:phosphate ion transmembrane transport"/>
    <property type="evidence" value="ECO:0007669"/>
    <property type="project" value="TreeGrafter"/>
</dbReference>
<dbReference type="PANTHER" id="PTHR11101">
    <property type="entry name" value="PHOSPHATE TRANSPORTER"/>
    <property type="match status" value="1"/>
</dbReference>
<evidence type="ECO:0000256" key="6">
    <source>
        <dbReference type="ARBA" id="ARBA00022692"/>
    </source>
</evidence>
<keyword evidence="4 9" id="KW-0813">Transport</keyword>
<dbReference type="AlphaFoldDB" id="A0A2Z2HWL9"/>
<dbReference type="KEGG" id="naj:B1756_08880"/>
<comment type="similarity">
    <text evidence="3 9">Belongs to the inorganic phosphate transporter (PiT) (TC 2.A.20) family.</text>
</comment>
<reference evidence="11" key="1">
    <citation type="submission" date="2017-02" db="EMBL/GenBank/DDBJ databases">
        <title>Natronthermophilus aegyptiacus gen. nov.,sp. nov., an aerobic, extremely halophilic alkalithermophilic archaeon isolated from the athalassohaline Wadi An Natrun, Egypt.</title>
        <authorList>
            <person name="Zhao B."/>
        </authorList>
    </citation>
    <scope>NUCLEOTIDE SEQUENCE [LARGE SCALE GENOMIC DNA]</scope>
    <source>
        <strain evidence="11">JW/NM-HA 15</strain>
    </source>
</reference>
<feature type="transmembrane region" description="Helical" evidence="9">
    <location>
        <begin position="83"/>
        <end position="101"/>
    </location>
</feature>
<evidence type="ECO:0000256" key="7">
    <source>
        <dbReference type="ARBA" id="ARBA00022989"/>
    </source>
</evidence>
<evidence type="ECO:0000256" key="1">
    <source>
        <dbReference type="ARBA" id="ARBA00001981"/>
    </source>
</evidence>
<dbReference type="GO" id="GO:0005315">
    <property type="term" value="F:phosphate transmembrane transporter activity"/>
    <property type="evidence" value="ECO:0007669"/>
    <property type="project" value="InterPro"/>
</dbReference>
<feature type="transmembrane region" description="Helical" evidence="9">
    <location>
        <begin position="272"/>
        <end position="290"/>
    </location>
</feature>
<feature type="transmembrane region" description="Helical" evidence="9">
    <location>
        <begin position="132"/>
        <end position="154"/>
    </location>
</feature>
<feature type="transmembrane region" description="Helical" evidence="9">
    <location>
        <begin position="296"/>
        <end position="315"/>
    </location>
</feature>
<feature type="transmembrane region" description="Helical" evidence="9">
    <location>
        <begin position="6"/>
        <end position="29"/>
    </location>
</feature>
<protein>
    <recommendedName>
        <fullName evidence="9">Phosphate transporter</fullName>
    </recommendedName>
</protein>
<evidence type="ECO:0000256" key="4">
    <source>
        <dbReference type="ARBA" id="ARBA00022448"/>
    </source>
</evidence>
<dbReference type="Proteomes" id="UP000250088">
    <property type="component" value="Chromosome"/>
</dbReference>
<comment type="subcellular location">
    <subcellularLocation>
        <location evidence="2 9">Membrane</location>
        <topology evidence="2 9">Multi-pass membrane protein</topology>
    </subcellularLocation>
</comment>
<accession>A0A2Z2HWL9</accession>
<feature type="transmembrane region" description="Helical" evidence="9">
    <location>
        <begin position="197"/>
        <end position="223"/>
    </location>
</feature>
<feature type="transmembrane region" description="Helical" evidence="9">
    <location>
        <begin position="108"/>
        <end position="126"/>
    </location>
</feature>
<evidence type="ECO:0000313" key="11">
    <source>
        <dbReference type="Proteomes" id="UP000250088"/>
    </source>
</evidence>